<dbReference type="Proteomes" id="UP000655830">
    <property type="component" value="Unassembled WGS sequence"/>
</dbReference>
<dbReference type="EMBL" id="JACRSY010000047">
    <property type="protein sequence ID" value="MBC8581359.1"/>
    <property type="molecule type" value="Genomic_DNA"/>
</dbReference>
<evidence type="ECO:0000313" key="2">
    <source>
        <dbReference type="Proteomes" id="UP000655830"/>
    </source>
</evidence>
<keyword evidence="2" id="KW-1185">Reference proteome</keyword>
<name>A0A926EJ56_9FIRM</name>
<gene>
    <name evidence="1" type="ORF">H8718_17860</name>
</gene>
<sequence length="87" mass="9929">MKVQWIELSPQKRKALHIILKNQEDSIEATCKALSISRGSIFNKLNGTSKFKEKEYKEFLEIIGITDEVLEDFAQGSLIEFLLKKGA</sequence>
<dbReference type="AlphaFoldDB" id="A0A926EJ56"/>
<accession>A0A926EJ56</accession>
<dbReference type="RefSeq" id="WP_249334244.1">
    <property type="nucleotide sequence ID" value="NZ_JACRSY010000047.1"/>
</dbReference>
<reference evidence="1" key="1">
    <citation type="submission" date="2020-08" db="EMBL/GenBank/DDBJ databases">
        <title>Genome public.</title>
        <authorList>
            <person name="Liu C."/>
            <person name="Sun Q."/>
        </authorList>
    </citation>
    <scope>NUCLEOTIDE SEQUENCE</scope>
    <source>
        <strain evidence="1">NSJ-12</strain>
    </source>
</reference>
<organism evidence="1 2">
    <name type="scientific">Zhenhengia yiwuensis</name>
    <dbReference type="NCBI Taxonomy" id="2763666"/>
    <lineage>
        <taxon>Bacteria</taxon>
        <taxon>Bacillati</taxon>
        <taxon>Bacillota</taxon>
        <taxon>Clostridia</taxon>
        <taxon>Lachnospirales</taxon>
        <taxon>Lachnospiraceae</taxon>
        <taxon>Zhenhengia</taxon>
    </lineage>
</organism>
<evidence type="ECO:0000313" key="1">
    <source>
        <dbReference type="EMBL" id="MBC8581359.1"/>
    </source>
</evidence>
<comment type="caution">
    <text evidence="1">The sequence shown here is derived from an EMBL/GenBank/DDBJ whole genome shotgun (WGS) entry which is preliminary data.</text>
</comment>
<protein>
    <submittedName>
        <fullName evidence="1">Uncharacterized protein</fullName>
    </submittedName>
</protein>
<proteinExistence type="predicted"/>